<evidence type="ECO:0000313" key="3">
    <source>
        <dbReference type="Proteomes" id="UP000520814"/>
    </source>
</evidence>
<evidence type="ECO:0000313" key="2">
    <source>
        <dbReference type="EMBL" id="MBB6050688.1"/>
    </source>
</evidence>
<dbReference type="RefSeq" id="WP_184196124.1">
    <property type="nucleotide sequence ID" value="NZ_JACHGW010000002.1"/>
</dbReference>
<protein>
    <submittedName>
        <fullName evidence="2">Putative integral membrane protein</fullName>
    </submittedName>
</protein>
<keyword evidence="1" id="KW-0812">Transmembrane</keyword>
<organism evidence="2 3">
    <name type="scientific">Armatimonas rosea</name>
    <dbReference type="NCBI Taxonomy" id="685828"/>
    <lineage>
        <taxon>Bacteria</taxon>
        <taxon>Bacillati</taxon>
        <taxon>Armatimonadota</taxon>
        <taxon>Armatimonadia</taxon>
        <taxon>Armatimonadales</taxon>
        <taxon>Armatimonadaceae</taxon>
        <taxon>Armatimonas</taxon>
    </lineage>
</organism>
<comment type="caution">
    <text evidence="2">The sequence shown here is derived from an EMBL/GenBank/DDBJ whole genome shotgun (WGS) entry which is preliminary data.</text>
</comment>
<keyword evidence="3" id="KW-1185">Reference proteome</keyword>
<evidence type="ECO:0000256" key="1">
    <source>
        <dbReference type="SAM" id="Phobius"/>
    </source>
</evidence>
<feature type="transmembrane region" description="Helical" evidence="1">
    <location>
        <begin position="12"/>
        <end position="32"/>
    </location>
</feature>
<dbReference type="EMBL" id="JACHGW010000002">
    <property type="protein sequence ID" value="MBB6050688.1"/>
    <property type="molecule type" value="Genomic_DNA"/>
</dbReference>
<feature type="transmembrane region" description="Helical" evidence="1">
    <location>
        <begin position="102"/>
        <end position="125"/>
    </location>
</feature>
<name>A0A7W9W6K9_ARMRO</name>
<dbReference type="Proteomes" id="UP000520814">
    <property type="component" value="Unassembled WGS sequence"/>
</dbReference>
<dbReference type="AlphaFoldDB" id="A0A7W9W6K9"/>
<feature type="transmembrane region" description="Helical" evidence="1">
    <location>
        <begin position="44"/>
        <end position="65"/>
    </location>
</feature>
<sequence>MQRQEQKHDRLLPLEVFASVLCMLYGLGSLYVAHVLEDMGLRQAYVRMAQGVGIGFFLVALVGLLRLRTITLACQVLLAIAWLGLIPMGYTLDQDMGAEGHLFTLWAAGIGVCLAALHLFLAWHFRRQTQE</sequence>
<proteinExistence type="predicted"/>
<gene>
    <name evidence="2" type="ORF">HNQ39_002479</name>
</gene>
<feature type="transmembrane region" description="Helical" evidence="1">
    <location>
        <begin position="72"/>
        <end position="90"/>
    </location>
</feature>
<keyword evidence="1" id="KW-1133">Transmembrane helix</keyword>
<reference evidence="2 3" key="1">
    <citation type="submission" date="2020-08" db="EMBL/GenBank/DDBJ databases">
        <title>Genomic Encyclopedia of Type Strains, Phase IV (KMG-IV): sequencing the most valuable type-strain genomes for metagenomic binning, comparative biology and taxonomic classification.</title>
        <authorList>
            <person name="Goeker M."/>
        </authorList>
    </citation>
    <scope>NUCLEOTIDE SEQUENCE [LARGE SCALE GENOMIC DNA]</scope>
    <source>
        <strain evidence="2 3">DSM 23562</strain>
    </source>
</reference>
<keyword evidence="1" id="KW-0472">Membrane</keyword>
<accession>A0A7W9W6K9</accession>